<dbReference type="RefSeq" id="WP_252110403.1">
    <property type="nucleotide sequence ID" value="NZ_JAMSCK010000001.1"/>
</dbReference>
<feature type="transmembrane region" description="Helical" evidence="1">
    <location>
        <begin position="34"/>
        <end position="52"/>
    </location>
</feature>
<feature type="transmembrane region" description="Helical" evidence="1">
    <location>
        <begin position="64"/>
        <end position="85"/>
    </location>
</feature>
<proteinExistence type="predicted"/>
<evidence type="ECO:0008006" key="4">
    <source>
        <dbReference type="Google" id="ProtNLM"/>
    </source>
</evidence>
<reference evidence="2" key="1">
    <citation type="submission" date="2022-06" db="EMBL/GenBank/DDBJ databases">
        <title>Gramella sediminis sp. nov., isolated from deep-sea sediment of the Indian Ocean.</title>
        <authorList>
            <person name="Yang L."/>
        </authorList>
    </citation>
    <scope>NUCLEOTIDE SEQUENCE</scope>
    <source>
        <strain evidence="2">HMD3159</strain>
    </source>
</reference>
<keyword evidence="1" id="KW-0812">Transmembrane</keyword>
<keyword evidence="3" id="KW-1185">Reference proteome</keyword>
<evidence type="ECO:0000256" key="1">
    <source>
        <dbReference type="SAM" id="Phobius"/>
    </source>
</evidence>
<evidence type="ECO:0000313" key="3">
    <source>
        <dbReference type="Proteomes" id="UP001155077"/>
    </source>
</evidence>
<organism evidence="2 3">
    <name type="scientific">Gramella jeungdoensis</name>
    <dbReference type="NCBI Taxonomy" id="708091"/>
    <lineage>
        <taxon>Bacteria</taxon>
        <taxon>Pseudomonadati</taxon>
        <taxon>Bacteroidota</taxon>
        <taxon>Flavobacteriia</taxon>
        <taxon>Flavobacteriales</taxon>
        <taxon>Flavobacteriaceae</taxon>
        <taxon>Christiangramia</taxon>
    </lineage>
</organism>
<protein>
    <recommendedName>
        <fullName evidence="4">AI-2E family transporter</fullName>
    </recommendedName>
</protein>
<accession>A0ABT0YX15</accession>
<name>A0ABT0YX15_9FLAO</name>
<comment type="caution">
    <text evidence="2">The sequence shown here is derived from an EMBL/GenBank/DDBJ whole genome shotgun (WGS) entry which is preliminary data.</text>
</comment>
<keyword evidence="1" id="KW-1133">Transmembrane helix</keyword>
<gene>
    <name evidence="2" type="ORF">NE848_01270</name>
</gene>
<evidence type="ECO:0000313" key="2">
    <source>
        <dbReference type="EMBL" id="MCM8567994.1"/>
    </source>
</evidence>
<sequence>MADSFNIASIVSWIFAVFVLPIGLLNLFRGNDPGLGMTYVAIAVIYFPPVNILMKDLFRFSISYYIKVILGLILIWVTLAGRTIAEGYYPKIIDSL</sequence>
<dbReference type="EMBL" id="JAMSCK010000001">
    <property type="protein sequence ID" value="MCM8567994.1"/>
    <property type="molecule type" value="Genomic_DNA"/>
</dbReference>
<keyword evidence="1" id="KW-0472">Membrane</keyword>
<feature type="transmembrane region" description="Helical" evidence="1">
    <location>
        <begin position="7"/>
        <end position="28"/>
    </location>
</feature>
<dbReference type="Proteomes" id="UP001155077">
    <property type="component" value="Unassembled WGS sequence"/>
</dbReference>